<dbReference type="AlphaFoldDB" id="A0A6N9T8B4"/>
<dbReference type="EMBL" id="JAAAMG010000031">
    <property type="protein sequence ID" value="NDW07530.1"/>
    <property type="molecule type" value="Genomic_DNA"/>
</dbReference>
<dbReference type="GO" id="GO:0003677">
    <property type="term" value="F:DNA binding"/>
    <property type="evidence" value="ECO:0007669"/>
    <property type="project" value="UniProtKB-UniRule"/>
</dbReference>
<dbReference type="PANTHER" id="PTHR47506:SF10">
    <property type="entry name" value="TRANSCRIPTIONAL REGULATORY PROTEIN"/>
    <property type="match status" value="1"/>
</dbReference>
<feature type="domain" description="HTH tetR-type" evidence="5">
    <location>
        <begin position="17"/>
        <end position="77"/>
    </location>
</feature>
<keyword evidence="7" id="KW-1185">Reference proteome</keyword>
<accession>A0A6N9T8B4</accession>
<sequence length="203" mass="22036">MSKLSAPRRPVMGRPRAFKMEAVLASAVPVFREHGYDGASIDLLKEATGLTAGSLYKAFKDKKGVFAAAFTYYVEDRQRQLAERLRGLRTGRERIAETLRFYLDSASGSEGRQGCLVLAGLIEATTLDGALHDALWRALANNRSALIAMLREGQEDGSIRSDLVVEPCADILLGLLQGLRAVGKLHDPADHDALVATALKTID</sequence>
<feature type="DNA-binding region" description="H-T-H motif" evidence="4">
    <location>
        <begin position="40"/>
        <end position="59"/>
    </location>
</feature>
<reference evidence="6 7" key="1">
    <citation type="submission" date="2020-01" db="EMBL/GenBank/DDBJ databases">
        <title>Jiella pacifica sp. nov.</title>
        <authorList>
            <person name="Xue Z."/>
            <person name="Zhu S."/>
            <person name="Chen J."/>
            <person name="Yang J."/>
        </authorList>
    </citation>
    <scope>NUCLEOTIDE SEQUENCE [LARGE SCALE GENOMIC DNA]</scope>
    <source>
        <strain evidence="6 7">40Bstr34</strain>
    </source>
</reference>
<dbReference type="Gene3D" id="1.10.357.10">
    <property type="entry name" value="Tetracycline Repressor, domain 2"/>
    <property type="match status" value="1"/>
</dbReference>
<evidence type="ECO:0000256" key="4">
    <source>
        <dbReference type="PROSITE-ProRule" id="PRU00335"/>
    </source>
</evidence>
<dbReference type="SUPFAM" id="SSF48498">
    <property type="entry name" value="Tetracyclin repressor-like, C-terminal domain"/>
    <property type="match status" value="1"/>
</dbReference>
<keyword evidence="2 4" id="KW-0238">DNA-binding</keyword>
<dbReference type="PANTHER" id="PTHR47506">
    <property type="entry name" value="TRANSCRIPTIONAL REGULATORY PROTEIN"/>
    <property type="match status" value="1"/>
</dbReference>
<keyword evidence="1" id="KW-0805">Transcription regulation</keyword>
<name>A0A6N9T8B4_9HYPH</name>
<dbReference type="Pfam" id="PF00440">
    <property type="entry name" value="TetR_N"/>
    <property type="match status" value="1"/>
</dbReference>
<gene>
    <name evidence="6" type="ORF">GTK09_24255</name>
</gene>
<dbReference type="InterPro" id="IPR009057">
    <property type="entry name" value="Homeodomain-like_sf"/>
</dbReference>
<dbReference type="PRINTS" id="PR00455">
    <property type="entry name" value="HTHTETR"/>
</dbReference>
<evidence type="ECO:0000256" key="3">
    <source>
        <dbReference type="ARBA" id="ARBA00023163"/>
    </source>
</evidence>
<dbReference type="InterPro" id="IPR001647">
    <property type="entry name" value="HTH_TetR"/>
</dbReference>
<evidence type="ECO:0000313" key="6">
    <source>
        <dbReference type="EMBL" id="NDW07530.1"/>
    </source>
</evidence>
<dbReference type="Proteomes" id="UP000469011">
    <property type="component" value="Unassembled WGS sequence"/>
</dbReference>
<evidence type="ECO:0000313" key="7">
    <source>
        <dbReference type="Proteomes" id="UP000469011"/>
    </source>
</evidence>
<comment type="caution">
    <text evidence="6">The sequence shown here is derived from an EMBL/GenBank/DDBJ whole genome shotgun (WGS) entry which is preliminary data.</text>
</comment>
<dbReference type="PROSITE" id="PS01081">
    <property type="entry name" value="HTH_TETR_1"/>
    <property type="match status" value="1"/>
</dbReference>
<dbReference type="InterPro" id="IPR023772">
    <property type="entry name" value="DNA-bd_HTH_TetR-type_CS"/>
</dbReference>
<dbReference type="InterPro" id="IPR036271">
    <property type="entry name" value="Tet_transcr_reg_TetR-rel_C_sf"/>
</dbReference>
<dbReference type="Pfam" id="PF16925">
    <property type="entry name" value="TetR_C_13"/>
    <property type="match status" value="1"/>
</dbReference>
<proteinExistence type="predicted"/>
<dbReference type="InterPro" id="IPR011075">
    <property type="entry name" value="TetR_C"/>
</dbReference>
<evidence type="ECO:0000256" key="2">
    <source>
        <dbReference type="ARBA" id="ARBA00023125"/>
    </source>
</evidence>
<protein>
    <submittedName>
        <fullName evidence="6">TetR family transcriptional regulator</fullName>
    </submittedName>
</protein>
<evidence type="ECO:0000259" key="5">
    <source>
        <dbReference type="PROSITE" id="PS50977"/>
    </source>
</evidence>
<evidence type="ECO:0000256" key="1">
    <source>
        <dbReference type="ARBA" id="ARBA00023015"/>
    </source>
</evidence>
<organism evidence="6 7">
    <name type="scientific">Jiella pacifica</name>
    <dbReference type="NCBI Taxonomy" id="2696469"/>
    <lineage>
        <taxon>Bacteria</taxon>
        <taxon>Pseudomonadati</taxon>
        <taxon>Pseudomonadota</taxon>
        <taxon>Alphaproteobacteria</taxon>
        <taxon>Hyphomicrobiales</taxon>
        <taxon>Aurantimonadaceae</taxon>
        <taxon>Jiella</taxon>
    </lineage>
</organism>
<dbReference type="PROSITE" id="PS50977">
    <property type="entry name" value="HTH_TETR_2"/>
    <property type="match status" value="1"/>
</dbReference>
<keyword evidence="3" id="KW-0804">Transcription</keyword>
<dbReference type="SUPFAM" id="SSF46689">
    <property type="entry name" value="Homeodomain-like"/>
    <property type="match status" value="1"/>
</dbReference>